<dbReference type="EMBL" id="CAFBIY010000139">
    <property type="protein sequence ID" value="CAB4852558.1"/>
    <property type="molecule type" value="Genomic_DNA"/>
</dbReference>
<evidence type="ECO:0000313" key="1">
    <source>
        <dbReference type="EMBL" id="CAB4852558.1"/>
    </source>
</evidence>
<dbReference type="AlphaFoldDB" id="A0A6J7C705"/>
<accession>A0A6J7C705</accession>
<proteinExistence type="predicted"/>
<sequence length="30" mass="3289">MLFLGVARNTLSELHYRDRIANVTATVAVG</sequence>
<organism evidence="1">
    <name type="scientific">freshwater metagenome</name>
    <dbReference type="NCBI Taxonomy" id="449393"/>
    <lineage>
        <taxon>unclassified sequences</taxon>
        <taxon>metagenomes</taxon>
        <taxon>ecological metagenomes</taxon>
    </lineage>
</organism>
<reference evidence="1" key="1">
    <citation type="submission" date="2020-05" db="EMBL/GenBank/DDBJ databases">
        <authorList>
            <person name="Chiriac C."/>
            <person name="Salcher M."/>
            <person name="Ghai R."/>
            <person name="Kavagutti S V."/>
        </authorList>
    </citation>
    <scope>NUCLEOTIDE SEQUENCE</scope>
</reference>
<protein>
    <submittedName>
        <fullName evidence="1">Unannotated protein</fullName>
    </submittedName>
</protein>
<name>A0A6J7C705_9ZZZZ</name>
<gene>
    <name evidence="1" type="ORF">UFOPK3267_02159</name>
</gene>